<name>A0A412FSP4_9BACE</name>
<dbReference type="InterPro" id="IPR011004">
    <property type="entry name" value="Trimer_LpxA-like_sf"/>
</dbReference>
<dbReference type="RefSeq" id="WP_122118771.1">
    <property type="nucleotide sequence ID" value="NZ_JAQCWB010000013.1"/>
</dbReference>
<dbReference type="Gene3D" id="2.160.10.10">
    <property type="entry name" value="Hexapeptide repeat proteins"/>
    <property type="match status" value="1"/>
</dbReference>
<protein>
    <submittedName>
        <fullName evidence="1">Acyltransferase</fullName>
    </submittedName>
</protein>
<dbReference type="CDD" id="cd04647">
    <property type="entry name" value="LbH_MAT_like"/>
    <property type="match status" value="1"/>
</dbReference>
<dbReference type="Proteomes" id="UP000284205">
    <property type="component" value="Unassembled WGS sequence"/>
</dbReference>
<dbReference type="AlphaFoldDB" id="A0A412FSP4"/>
<evidence type="ECO:0000313" key="2">
    <source>
        <dbReference type="Proteomes" id="UP000284205"/>
    </source>
</evidence>
<dbReference type="GO" id="GO:0016746">
    <property type="term" value="F:acyltransferase activity"/>
    <property type="evidence" value="ECO:0007669"/>
    <property type="project" value="UniProtKB-KW"/>
</dbReference>
<dbReference type="InterPro" id="IPR051159">
    <property type="entry name" value="Hexapeptide_acetyltransf"/>
</dbReference>
<accession>A0A412FSP4</accession>
<dbReference type="EMBL" id="QRUO01000009">
    <property type="protein sequence ID" value="RGR71161.1"/>
    <property type="molecule type" value="Genomic_DNA"/>
</dbReference>
<keyword evidence="1" id="KW-0012">Acyltransferase</keyword>
<proteinExistence type="predicted"/>
<dbReference type="SUPFAM" id="SSF51161">
    <property type="entry name" value="Trimeric LpxA-like enzymes"/>
    <property type="match status" value="1"/>
</dbReference>
<evidence type="ECO:0000313" key="1">
    <source>
        <dbReference type="EMBL" id="RGR71161.1"/>
    </source>
</evidence>
<dbReference type="PANTHER" id="PTHR23416">
    <property type="entry name" value="SIALIC ACID SYNTHASE-RELATED"/>
    <property type="match status" value="1"/>
</dbReference>
<reference evidence="1 2" key="1">
    <citation type="submission" date="2018-08" db="EMBL/GenBank/DDBJ databases">
        <title>A genome reference for cultivated species of the human gut microbiota.</title>
        <authorList>
            <person name="Zou Y."/>
            <person name="Xue W."/>
            <person name="Luo G."/>
        </authorList>
    </citation>
    <scope>NUCLEOTIDE SEQUENCE [LARGE SCALE GENOMIC DNA]</scope>
    <source>
        <strain evidence="1 2">AF24-29LB</strain>
    </source>
</reference>
<gene>
    <name evidence="1" type="ORF">DWY26_11740</name>
</gene>
<comment type="caution">
    <text evidence="1">The sequence shown here is derived from an EMBL/GenBank/DDBJ whole genome shotgun (WGS) entry which is preliminary data.</text>
</comment>
<organism evidence="1 2">
    <name type="scientific">Bacteroides caccae</name>
    <dbReference type="NCBI Taxonomy" id="47678"/>
    <lineage>
        <taxon>Bacteria</taxon>
        <taxon>Pseudomonadati</taxon>
        <taxon>Bacteroidota</taxon>
        <taxon>Bacteroidia</taxon>
        <taxon>Bacteroidales</taxon>
        <taxon>Bacteroidaceae</taxon>
        <taxon>Bacteroides</taxon>
    </lineage>
</organism>
<sequence length="225" mass="24985">MRLSRHLLTKIIEIDLFSTVYLNFIMFPFSKAIRFPILIFGKVTIKNVRKGRLVFNCPLTTGILQIGKRSLGFLDKHNCRTIWNVAGTLYVHGKASIGQGCCVEVEKDAVMTLGRNFNVTGRSVLLCTEQITFGDDCLLSWDLLIMDTDWHKVISTTDGGILNPSKPINIGSHVWIGCRSLILKGVNISDNVIVAANSTISRNIDEEFVVVGSNGVLKENVGWEC</sequence>
<dbReference type="PANTHER" id="PTHR23416:SF78">
    <property type="entry name" value="LIPOPOLYSACCHARIDE BIOSYNTHESIS O-ACETYL TRANSFERASE WBBJ-RELATED"/>
    <property type="match status" value="1"/>
</dbReference>
<keyword evidence="1" id="KW-0808">Transferase</keyword>